<dbReference type="Proteomes" id="UP000053352">
    <property type="component" value="Unassembled WGS sequence"/>
</dbReference>
<accession>A0A0V8RWM4</accession>
<dbReference type="RefSeq" id="WP_058371146.1">
    <property type="nucleotide sequence ID" value="NZ_LNTB01000001.1"/>
</dbReference>
<evidence type="ECO:0000259" key="1">
    <source>
        <dbReference type="SMART" id="SM00933"/>
    </source>
</evidence>
<dbReference type="AlphaFoldDB" id="A0A0V8RWM4"/>
<organism evidence="2 3">
    <name type="scientific">Pyrodictium occultum</name>
    <dbReference type="NCBI Taxonomy" id="2309"/>
    <lineage>
        <taxon>Archaea</taxon>
        <taxon>Thermoproteota</taxon>
        <taxon>Thermoprotei</taxon>
        <taxon>Desulfurococcales</taxon>
        <taxon>Pyrodictiaceae</taxon>
        <taxon>Pyrodictium</taxon>
    </lineage>
</organism>
<protein>
    <recommendedName>
        <fullName evidence="1">NurA domain-containing protein</fullName>
    </recommendedName>
</protein>
<comment type="caution">
    <text evidence="2">The sequence shown here is derived from an EMBL/GenBank/DDBJ whole genome shotgun (WGS) entry which is preliminary data.</text>
</comment>
<evidence type="ECO:0000313" key="3">
    <source>
        <dbReference type="Proteomes" id="UP000053352"/>
    </source>
</evidence>
<dbReference type="SMART" id="SM00933">
    <property type="entry name" value="NurA"/>
    <property type="match status" value="1"/>
</dbReference>
<proteinExistence type="predicted"/>
<dbReference type="EMBL" id="LNTB01000001">
    <property type="protein sequence ID" value="KSW12462.1"/>
    <property type="molecule type" value="Genomic_DNA"/>
</dbReference>
<dbReference type="InterPro" id="IPR018977">
    <property type="entry name" value="NurA_domain"/>
</dbReference>
<dbReference type="STRING" id="2309.CF15_07000"/>
<gene>
    <name evidence="2" type="ORF">CF15_07000</name>
</gene>
<sequence>MRRSAAYTGVVVVASSWGLPEPLARKAREMMDLERSEPALVQRLLEKALQRARERRDIYQRLREAGVEALREALSRGLIREAPEPEPSARSYGADGSRQLVGGGMGSYYALLSAVVVGLPEGIASRSPVILYPGAEVVEILDPTGAAAEAAAEAAQMVLETLALSRLECMEPGVVFIDGPVADPPSRLDPAASARAVAGLLGVDPSEALRLVEGYHCARAAVVAALLERGHLAAGVVKRIGRVRLLASRLRSAAGLPGMGDEELAAALAAAARSRLGRPFYTEPLEASSIPRDVYRCYRRRGLRIYASYTVSPYTLRPYRLEAPVPEGGDPHAVMERLAAAAHGLTLPGQSHPLPVVLAHEKARLRRGLAELVYREIIARATLPEGDPEADTLKALLAGLDMAHE</sequence>
<evidence type="ECO:0000313" key="2">
    <source>
        <dbReference type="EMBL" id="KSW12462.1"/>
    </source>
</evidence>
<name>A0A0V8RWM4_PYROC</name>
<reference evidence="2 3" key="1">
    <citation type="submission" date="2015-11" db="EMBL/GenBank/DDBJ databases">
        <title>Genome sequence of Pyrodictium occultum PL-19, a marine hyperthermophilic archaeon isolated from Volcano, Italy.</title>
        <authorList>
            <person name="Utturkar S."/>
            <person name="Huber H."/>
            <person name="Leptihn S."/>
            <person name="Brown S."/>
            <person name="Stetter K.O."/>
            <person name="Podar M."/>
        </authorList>
    </citation>
    <scope>NUCLEOTIDE SEQUENCE [LARGE SCALE GENOMIC DNA]</scope>
    <source>
        <strain evidence="2 3">PL-19</strain>
    </source>
</reference>
<keyword evidence="3" id="KW-1185">Reference proteome</keyword>
<feature type="domain" description="NurA" evidence="1">
    <location>
        <begin position="89"/>
        <end position="365"/>
    </location>
</feature>
<dbReference type="OrthoDB" id="15456at2157"/>